<dbReference type="VEuPathDB" id="FungiDB:SPPG_06043"/>
<dbReference type="InParanoid" id="A0A0L0HDR4"/>
<dbReference type="GeneID" id="27689378"/>
<accession>A0A0L0HDR4</accession>
<dbReference type="EMBL" id="KQ257459">
    <property type="protein sequence ID" value="KNC99099.1"/>
    <property type="molecule type" value="Genomic_DNA"/>
</dbReference>
<keyword evidence="2" id="KW-1185">Reference proteome</keyword>
<evidence type="ECO:0000313" key="2">
    <source>
        <dbReference type="Proteomes" id="UP000053201"/>
    </source>
</evidence>
<dbReference type="AlphaFoldDB" id="A0A0L0HDR4"/>
<organism evidence="1 2">
    <name type="scientific">Spizellomyces punctatus (strain DAOM BR117)</name>
    <dbReference type="NCBI Taxonomy" id="645134"/>
    <lineage>
        <taxon>Eukaryota</taxon>
        <taxon>Fungi</taxon>
        <taxon>Fungi incertae sedis</taxon>
        <taxon>Chytridiomycota</taxon>
        <taxon>Chytridiomycota incertae sedis</taxon>
        <taxon>Chytridiomycetes</taxon>
        <taxon>Spizellomycetales</taxon>
        <taxon>Spizellomycetaceae</taxon>
        <taxon>Spizellomyces</taxon>
    </lineage>
</organism>
<dbReference type="RefSeq" id="XP_016607139.1">
    <property type="nucleotide sequence ID" value="XM_016754251.1"/>
</dbReference>
<reference evidence="1 2" key="1">
    <citation type="submission" date="2009-08" db="EMBL/GenBank/DDBJ databases">
        <title>The Genome Sequence of Spizellomyces punctatus strain DAOM BR117.</title>
        <authorList>
            <consortium name="The Broad Institute Genome Sequencing Platform"/>
            <person name="Russ C."/>
            <person name="Cuomo C."/>
            <person name="Shea T."/>
            <person name="Young S.K."/>
            <person name="Zeng Q."/>
            <person name="Koehrsen M."/>
            <person name="Haas B."/>
            <person name="Borodovsky M."/>
            <person name="Guigo R."/>
            <person name="Alvarado L."/>
            <person name="Berlin A."/>
            <person name="Bochicchio J."/>
            <person name="Borenstein D."/>
            <person name="Chapman S."/>
            <person name="Chen Z."/>
            <person name="Engels R."/>
            <person name="Freedman E."/>
            <person name="Gellesch M."/>
            <person name="Goldberg J."/>
            <person name="Griggs A."/>
            <person name="Gujja S."/>
            <person name="Heiman D."/>
            <person name="Hepburn T."/>
            <person name="Howarth C."/>
            <person name="Jen D."/>
            <person name="Larson L."/>
            <person name="Lewis B."/>
            <person name="Mehta T."/>
            <person name="Park D."/>
            <person name="Pearson M."/>
            <person name="Roberts A."/>
            <person name="Saif S."/>
            <person name="Shenoy N."/>
            <person name="Sisk P."/>
            <person name="Stolte C."/>
            <person name="Sykes S."/>
            <person name="Thomson T."/>
            <person name="Walk T."/>
            <person name="White J."/>
            <person name="Yandava C."/>
            <person name="Burger G."/>
            <person name="Gray M.W."/>
            <person name="Holland P.W.H."/>
            <person name="King N."/>
            <person name="Lang F.B.F."/>
            <person name="Roger A.J."/>
            <person name="Ruiz-Trillo I."/>
            <person name="Lander E."/>
            <person name="Nusbaum C."/>
        </authorList>
    </citation>
    <scope>NUCLEOTIDE SEQUENCE [LARGE SCALE GENOMIC DNA]</scope>
    <source>
        <strain evidence="1 2">DAOM BR117</strain>
    </source>
</reference>
<proteinExistence type="predicted"/>
<dbReference type="OrthoDB" id="2159672at2759"/>
<sequence length="377" mass="42923">MRRSPQPNSSSHAKQRRAPKCFAATTVNQRSRSITMACNAPTSNPNVRVERWEGFSLLAWGTESDEEIYNNDAVNTLDGSLKIGLQDDLVITRAAEMFSNGALAKRMNGELDKRQSASRVWGEADAHLTALRESQRAHDMAIRKLEHRRAFESSLRERLSCRAKQKKELESKALQHLVADSPFQHGRCHRCSVQLGAGTDNLTANANPNVRYHYHDQHFLKDASAPSSALKSSQTEEVERNLRIFYRTGHLDELKQKQFAHVYLANRKKYADDERRHAVEQRALHERRKNAIASDSGDNRDVLEGGLLAAQKEQQQFHRGRARFKVERSRYNETRAHAHPFTSICAVTPQEAMEDHLFSKDLPEEPSRESLHLSDLA</sequence>
<dbReference type="Proteomes" id="UP000053201">
    <property type="component" value="Unassembled WGS sequence"/>
</dbReference>
<gene>
    <name evidence="1" type="ORF">SPPG_06043</name>
</gene>
<name>A0A0L0HDR4_SPIPD</name>
<protein>
    <submittedName>
        <fullName evidence="1">Uncharacterized protein</fullName>
    </submittedName>
</protein>
<evidence type="ECO:0000313" key="1">
    <source>
        <dbReference type="EMBL" id="KNC99099.1"/>
    </source>
</evidence>